<sequence>MTSAETTITQQAGLIQLKASQTSVDTLTGKMTTAESKITQMSSDINLRVTKNDIINQINLSSEGVLISANKLTIETTGNMLTNSEFQSNNFFDGWFFQGTQTVNANKGFYDSAGYHQDSTGGRSYSVGIDRRADTTTYWSGIYQDVRARADFPYSASGVFTVNEIGAAGGSGARLELEALDSAGAILGYSRGVYRPANSGYATIKIENFVAPSGTVKMRLKWVVHGATRAYATRFMLNKGVKAAPYDASTGALYVVGNMIVDGAITADKVAANAIVAGKIAANAVTATQISAGAITTVKLAAGAVTATTIGAGAVIADKIGANAVTTAKLAAGAVTSDKITVANLAAINGNLGTLTAGTIDASVVTVKNLNASNISTGTLNAARIAANTITSTHINVANLAAISANLGTITAGTINASTVNITNLNASNISTGTLNAARIAANSITADKISATSLALFSNDTYLKVLSNGVYFSNKAQIIFENWNDSNGELQSTEGLYIGGRGSGTKHVAFTRSNGSTFMLRSETGMAYGANTNIATNALNIYDYTHIWNSMRVHSTGLVLDGYLAMGGGVSEASIQYDKGAGTMNFRVPGERSGSYYWFNQKVISTGSFSTSSQLSLKDVKGDYQSDALAEICKTNIVEYAYKNSPNDKQLSPIIDDVNVTPEYYLPDIVHDNKTVNLYAMSSLSWLAIKQLAQKIGKIEEKLNAYI</sequence>
<feature type="domain" description="Peptidase S74" evidence="1">
    <location>
        <begin position="614"/>
        <end position="704"/>
    </location>
</feature>
<comment type="caution">
    <text evidence="2">The sequence shown here is derived from an EMBL/GenBank/DDBJ whole genome shotgun (WGS) entry which is preliminary data.</text>
</comment>
<evidence type="ECO:0000313" key="2">
    <source>
        <dbReference type="EMBL" id="GFH42748.1"/>
    </source>
</evidence>
<proteinExistence type="predicted"/>
<evidence type="ECO:0000259" key="1">
    <source>
        <dbReference type="PROSITE" id="PS51688"/>
    </source>
</evidence>
<dbReference type="InterPro" id="IPR030392">
    <property type="entry name" value="S74_ICA"/>
</dbReference>
<protein>
    <recommendedName>
        <fullName evidence="1">Peptidase S74 domain-containing protein</fullName>
    </recommendedName>
</protein>
<gene>
    <name evidence="2" type="ORF">Hs30E_12990</name>
</gene>
<dbReference type="RefSeq" id="WP_172209050.1">
    <property type="nucleotide sequence ID" value="NZ_BLLI01000037.1"/>
</dbReference>
<name>A0A6A0BEJ3_9LACT</name>
<dbReference type="AlphaFoldDB" id="A0A6A0BEJ3"/>
<organism evidence="2 3">
    <name type="scientific">Pseudolactococcus hodotermopsidis</name>
    <dbReference type="NCBI Taxonomy" id="2709157"/>
    <lineage>
        <taxon>Bacteria</taxon>
        <taxon>Bacillati</taxon>
        <taxon>Bacillota</taxon>
        <taxon>Bacilli</taxon>
        <taxon>Lactobacillales</taxon>
        <taxon>Streptococcaceae</taxon>
        <taxon>Pseudolactococcus</taxon>
    </lineage>
</organism>
<dbReference type="Proteomes" id="UP000480303">
    <property type="component" value="Unassembled WGS sequence"/>
</dbReference>
<reference evidence="2 3" key="1">
    <citation type="submission" date="2020-02" db="EMBL/GenBank/DDBJ databases">
        <title>Draft genome sequence of Lactococcus sp. Hs30E4-3.</title>
        <authorList>
            <person name="Noda S."/>
            <person name="Yuki M."/>
            <person name="Ohkuma M."/>
        </authorList>
    </citation>
    <scope>NUCLEOTIDE SEQUENCE [LARGE SCALE GENOMIC DNA]</scope>
    <source>
        <strain evidence="2 3">Hs30E4-3</strain>
    </source>
</reference>
<dbReference type="CDD" id="cd11614">
    <property type="entry name" value="SAF_CpaB_FlgA_like"/>
    <property type="match status" value="1"/>
</dbReference>
<evidence type="ECO:0000313" key="3">
    <source>
        <dbReference type="Proteomes" id="UP000480303"/>
    </source>
</evidence>
<dbReference type="EMBL" id="BLLI01000037">
    <property type="protein sequence ID" value="GFH42748.1"/>
    <property type="molecule type" value="Genomic_DNA"/>
</dbReference>
<dbReference type="PROSITE" id="PS51688">
    <property type="entry name" value="ICA"/>
    <property type="match status" value="1"/>
</dbReference>
<accession>A0A6A0BEJ3</accession>
<keyword evidence="3" id="KW-1185">Reference proteome</keyword>